<comment type="cofactor">
    <cofactor evidence="1">
        <name>Zn(2+)</name>
        <dbReference type="ChEBI" id="CHEBI:29105"/>
    </cofactor>
</comment>
<dbReference type="PANTHER" id="PTHR30096">
    <property type="entry name" value="4,5-DOPA DIOXYGENASE EXTRADIOL-LIKE PROTEIN"/>
    <property type="match status" value="1"/>
</dbReference>
<dbReference type="PIRSF" id="PIRSF006157">
    <property type="entry name" value="Doxgns_DODA"/>
    <property type="match status" value="1"/>
</dbReference>
<keyword evidence="8" id="KW-1185">Reference proteome</keyword>
<proteinExistence type="inferred from homology"/>
<evidence type="ECO:0000256" key="4">
    <source>
        <dbReference type="ARBA" id="ARBA00022833"/>
    </source>
</evidence>
<dbReference type="PANTHER" id="PTHR30096:SF0">
    <property type="entry name" value="4,5-DOPA DIOXYGENASE EXTRADIOL-LIKE PROTEIN"/>
    <property type="match status" value="1"/>
</dbReference>
<dbReference type="GO" id="GO:0016702">
    <property type="term" value="F:oxidoreductase activity, acting on single donors with incorporation of molecular oxygen, incorporation of two atoms of oxygen"/>
    <property type="evidence" value="ECO:0007669"/>
    <property type="project" value="UniProtKB-ARBA"/>
</dbReference>
<accession>A0A4R6U2M8</accession>
<reference evidence="7 8" key="1">
    <citation type="submission" date="2019-03" db="EMBL/GenBank/DDBJ databases">
        <title>Genomic Encyclopedia of Type Strains, Phase IV (KMG-IV): sequencing the most valuable type-strain genomes for metagenomic binning, comparative biology and taxonomic classification.</title>
        <authorList>
            <person name="Goeker M."/>
        </authorList>
    </citation>
    <scope>NUCLEOTIDE SEQUENCE [LARGE SCALE GENOMIC DNA]</scope>
    <source>
        <strain evidence="7 8">DSM 28679</strain>
    </source>
</reference>
<name>A0A4R6U2M8_9GAMM</name>
<dbReference type="GO" id="GO:0008198">
    <property type="term" value="F:ferrous iron binding"/>
    <property type="evidence" value="ECO:0007669"/>
    <property type="project" value="InterPro"/>
</dbReference>
<dbReference type="Gene3D" id="3.40.830.10">
    <property type="entry name" value="LigB-like"/>
    <property type="match status" value="1"/>
</dbReference>
<keyword evidence="4" id="KW-0862">Zinc</keyword>
<dbReference type="Pfam" id="PF02900">
    <property type="entry name" value="LigB"/>
    <property type="match status" value="1"/>
</dbReference>
<evidence type="ECO:0000256" key="5">
    <source>
        <dbReference type="ARBA" id="ARBA00023002"/>
    </source>
</evidence>
<keyword evidence="7" id="KW-0223">Dioxygenase</keyword>
<organism evidence="7 8">
    <name type="scientific">Thiopseudomonas denitrificans</name>
    <dbReference type="NCBI Taxonomy" id="1501432"/>
    <lineage>
        <taxon>Bacteria</taxon>
        <taxon>Pseudomonadati</taxon>
        <taxon>Pseudomonadota</taxon>
        <taxon>Gammaproteobacteria</taxon>
        <taxon>Pseudomonadales</taxon>
        <taxon>Pseudomonadaceae</taxon>
        <taxon>Thiopseudomonas</taxon>
    </lineage>
</organism>
<gene>
    <name evidence="7" type="ORF">DFQ45_102314</name>
</gene>
<feature type="domain" description="Extradiol ring-cleavage dioxygenase class III enzyme subunit B" evidence="6">
    <location>
        <begin position="32"/>
        <end position="255"/>
    </location>
</feature>
<comment type="caution">
    <text evidence="7">The sequence shown here is derived from an EMBL/GenBank/DDBJ whole genome shotgun (WGS) entry which is preliminary data.</text>
</comment>
<keyword evidence="3" id="KW-0479">Metal-binding</keyword>
<dbReference type="AlphaFoldDB" id="A0A4R6U2M8"/>
<keyword evidence="5" id="KW-0560">Oxidoreductase</keyword>
<evidence type="ECO:0000313" key="8">
    <source>
        <dbReference type="Proteomes" id="UP000294575"/>
    </source>
</evidence>
<evidence type="ECO:0000313" key="7">
    <source>
        <dbReference type="EMBL" id="TDQ39612.1"/>
    </source>
</evidence>
<dbReference type="CDD" id="cd07363">
    <property type="entry name" value="45_DOPA_Dioxygenase"/>
    <property type="match status" value="1"/>
</dbReference>
<evidence type="ECO:0000256" key="2">
    <source>
        <dbReference type="ARBA" id="ARBA00007581"/>
    </source>
</evidence>
<evidence type="ECO:0000259" key="6">
    <source>
        <dbReference type="Pfam" id="PF02900"/>
    </source>
</evidence>
<evidence type="ECO:0000256" key="1">
    <source>
        <dbReference type="ARBA" id="ARBA00001947"/>
    </source>
</evidence>
<evidence type="ECO:0000256" key="3">
    <source>
        <dbReference type="ARBA" id="ARBA00022723"/>
    </source>
</evidence>
<dbReference type="SUPFAM" id="SSF53213">
    <property type="entry name" value="LigB-like"/>
    <property type="match status" value="1"/>
</dbReference>
<dbReference type="Proteomes" id="UP000294575">
    <property type="component" value="Unassembled WGS sequence"/>
</dbReference>
<dbReference type="OrthoDB" id="9790889at2"/>
<dbReference type="InterPro" id="IPR004183">
    <property type="entry name" value="Xdiol_dOase_suB"/>
</dbReference>
<dbReference type="GO" id="GO:0008270">
    <property type="term" value="F:zinc ion binding"/>
    <property type="evidence" value="ECO:0007669"/>
    <property type="project" value="InterPro"/>
</dbReference>
<dbReference type="EMBL" id="SNYK01000002">
    <property type="protein sequence ID" value="TDQ39612.1"/>
    <property type="molecule type" value="Genomic_DNA"/>
</dbReference>
<dbReference type="RefSeq" id="WP_101496585.1">
    <property type="nucleotide sequence ID" value="NZ_LNJZ01000006.1"/>
</dbReference>
<dbReference type="InterPro" id="IPR014436">
    <property type="entry name" value="Extradiol_dOase_DODA"/>
</dbReference>
<protein>
    <submittedName>
        <fullName evidence="7">Aromatic ring-opening dioxygenase catalytic subunit (LigB family)</fullName>
    </submittedName>
</protein>
<comment type="similarity">
    <text evidence="2">Belongs to the DODA-type extradiol aromatic ring-opening dioxygenase family.</text>
</comment>
<sequence length="275" mass="30213">MPNQNTATAQMKMPAVYIPHGAGPCFFMDWQPANTWRGMEAYLKGIAATLPQQPRAIVMVSAHWLDDSFAVTGQARPELIYDYYGFPPHTYELTYPATGAPELAARVQQLLEDAGMPARTDAQRSFDHGMFIPLKLMFPDANIPVIQLALQRSLDPQLHLQAGAALASLRDEGVLIVGSGMSFHNMRGYGDSTFTPLSEEFDQWLTKAVTSAPNERNRLLADWTRAPQARACHPAGAEEHLLPLMVVAGAAGESTGRCVYREQVLKVAISAYHFG</sequence>